<reference evidence="1 2" key="1">
    <citation type="submission" date="2019-11" db="EMBL/GenBank/DDBJ databases">
        <title>Epiphytic Pseudomonas syringae from cherry orchards.</title>
        <authorList>
            <person name="Hulin M.T."/>
        </authorList>
    </citation>
    <scope>NUCLEOTIDE SEQUENCE [LARGE SCALE GENOMIC DNA]</scope>
    <source>
        <strain evidence="1 2">PA-3-2A</strain>
    </source>
</reference>
<evidence type="ECO:0000313" key="2">
    <source>
        <dbReference type="Proteomes" id="UP000814158"/>
    </source>
</evidence>
<organism evidence="1 2">
    <name type="scientific">Pseudomonas salomonii</name>
    <dbReference type="NCBI Taxonomy" id="191391"/>
    <lineage>
        <taxon>Bacteria</taxon>
        <taxon>Pseudomonadati</taxon>
        <taxon>Pseudomonadota</taxon>
        <taxon>Gammaproteobacteria</taxon>
        <taxon>Pseudomonadales</taxon>
        <taxon>Pseudomonadaceae</taxon>
        <taxon>Pseudomonas</taxon>
    </lineage>
</organism>
<dbReference type="Proteomes" id="UP000814158">
    <property type="component" value="Unassembled WGS sequence"/>
</dbReference>
<name>A0ABS9GP30_9PSED</name>
<dbReference type="EMBL" id="WKAT01000030">
    <property type="protein sequence ID" value="MCF5546164.1"/>
    <property type="molecule type" value="Genomic_DNA"/>
</dbReference>
<dbReference type="Pfam" id="PF11185">
    <property type="entry name" value="DUF2971"/>
    <property type="match status" value="1"/>
</dbReference>
<accession>A0ABS9GP30</accession>
<protein>
    <submittedName>
        <fullName evidence="1">DUF2971 domain-containing protein</fullName>
    </submittedName>
</protein>
<gene>
    <name evidence="1" type="ORF">GIV68_15605</name>
</gene>
<dbReference type="InterPro" id="IPR021352">
    <property type="entry name" value="DUF2971"/>
</dbReference>
<keyword evidence="2" id="KW-1185">Reference proteome</keyword>
<proteinExistence type="predicted"/>
<sequence>MIVYKYMSLAGLEACLSNRTIRFTKPVNFNDPFDCAASAESTNEGLNVRPVGSTTADRLFSIRNAVGILSLTRNPLNPLMWAHYGQNHTGGVIAIDSEAAGLECPTTNIITASSGNAIYTTVRPSLDSDLLPYHDEISSQHDRLMLERLFLYKSLHWSYEEEIRVARRIDCTPQVKFQDFVIPVEAITGVYLGARYFAALIDDFDGGLPKVHLHHPDFEFHLCYQNQRTWDLHSEPYPLNA</sequence>
<dbReference type="RefSeq" id="WP_236371945.1">
    <property type="nucleotide sequence ID" value="NZ_WKAT01000030.1"/>
</dbReference>
<evidence type="ECO:0000313" key="1">
    <source>
        <dbReference type="EMBL" id="MCF5546164.1"/>
    </source>
</evidence>
<comment type="caution">
    <text evidence="1">The sequence shown here is derived from an EMBL/GenBank/DDBJ whole genome shotgun (WGS) entry which is preliminary data.</text>
</comment>